<gene>
    <name evidence="1" type="ORF">POPTR_010G079750</name>
    <name evidence="2" type="ORF">POPTR_010G080266</name>
</gene>
<dbReference type="AlphaFoldDB" id="A0A3N7GE07"/>
<proteinExistence type="predicted"/>
<protein>
    <submittedName>
        <fullName evidence="2">Uncharacterized protein</fullName>
    </submittedName>
</protein>
<dbReference type="EMBL" id="CM009299">
    <property type="protein sequence ID" value="RQO96411.1"/>
    <property type="molecule type" value="Genomic_DNA"/>
</dbReference>
<reference evidence="2" key="2">
    <citation type="submission" date="2017-07" db="EMBL/GenBank/DDBJ databases">
        <title>WGS assembly of Populus trichocarpa.</title>
        <authorList>
            <person name="Tuskan G."/>
            <person name="Difazio S."/>
            <person name="Jansson S."/>
            <person name="Bohlmann J."/>
            <person name="Grigoriev I."/>
            <person name="Hellsten U."/>
            <person name="Putnam N."/>
            <person name="Ralph S."/>
            <person name="Rombauts S."/>
            <person name="Salamov A."/>
            <person name="Schein J."/>
            <person name="Sterck L."/>
            <person name="Aerts A."/>
            <person name="Bhalerao R."/>
            <person name="Bhalerao R."/>
            <person name="Blaudez D."/>
            <person name="Boerjan W."/>
            <person name="Brun A."/>
            <person name="Brunner A."/>
            <person name="Busov V."/>
            <person name="Campbell M."/>
            <person name="Carlson J."/>
            <person name="Chalot M."/>
            <person name="Chapman J."/>
            <person name="Chen G."/>
            <person name="Cooper D."/>
            <person name="Coutinho P."/>
            <person name="Couturier J."/>
            <person name="Covert S."/>
            <person name="Cronk Q."/>
            <person name="Cunningham R."/>
            <person name="Davis J."/>
            <person name="Degroeve S."/>
            <person name="Dejardin A."/>
            <person name="Depamphilis C."/>
            <person name="Detter J."/>
            <person name="Dirks B."/>
            <person name="Dubchak I."/>
            <person name="Duplessis S."/>
            <person name="Ehlting J."/>
            <person name="Ellis B."/>
            <person name="Gendler K."/>
            <person name="Goodstein D."/>
            <person name="Gribskov M."/>
            <person name="Grimwood J."/>
            <person name="Groover A."/>
            <person name="Gunter L."/>
            <person name="Hamberger B."/>
            <person name="Heinze B."/>
            <person name="Helariutta Y."/>
            <person name="Henrissat B."/>
            <person name="Holligan D."/>
            <person name="Holt R."/>
            <person name="Huang W."/>
            <person name="Islam-Faridi N."/>
            <person name="Jones S."/>
            <person name="Jones-Rhoades M."/>
            <person name="Jorgensen R."/>
            <person name="Joshi C."/>
            <person name="Kangasjarvi J."/>
            <person name="Karlsson J."/>
            <person name="Kelleher C."/>
            <person name="Kirkpatrick R."/>
            <person name="Kirst M."/>
            <person name="Kohler A."/>
            <person name="Kalluri U."/>
            <person name="Larimer F."/>
            <person name="Leebens-Mack J."/>
            <person name="Leple J."/>
            <person name="Locascio P."/>
            <person name="Lou Y."/>
            <person name="Lucas S."/>
            <person name="Martin F."/>
            <person name="Montanini B."/>
            <person name="Napoli C."/>
            <person name="Nelson D."/>
            <person name="Nelson C."/>
            <person name="Nieminen K."/>
            <person name="Nilsson O."/>
            <person name="Pereda V."/>
            <person name="Peter G."/>
            <person name="Philippe R."/>
            <person name="Pilate G."/>
            <person name="Poliakov A."/>
            <person name="Razumovskaya J."/>
            <person name="Richardson P."/>
            <person name="Rinaldi C."/>
            <person name="Ritland K."/>
            <person name="Rouze P."/>
            <person name="Ryaboy D."/>
            <person name="Schmutz J."/>
            <person name="Schrader J."/>
            <person name="Segerman B."/>
            <person name="Shin H."/>
            <person name="Siddiqui A."/>
            <person name="Sterky F."/>
            <person name="Terry A."/>
            <person name="Tsai C."/>
            <person name="Uberbacher E."/>
            <person name="Unneberg P."/>
            <person name="Vahala J."/>
            <person name="Wall K."/>
            <person name="Wessler S."/>
            <person name="Yang G."/>
            <person name="Yin T."/>
            <person name="Douglas C."/>
            <person name="Marra M."/>
            <person name="Sandberg G."/>
            <person name="Van De Peer Y."/>
            <person name="Rokhsar D."/>
        </authorList>
    </citation>
    <scope>NUCLEOTIDE SEQUENCE</scope>
    <source>
        <strain evidence="2">Nisqually-1</strain>
    </source>
</reference>
<sequence>MRRNKTWKTNLCCLNLYPRGRKTTYQTSFYLFSSNM</sequence>
<organism evidence="2 3">
    <name type="scientific">Populus trichocarpa</name>
    <name type="common">Western balsam poplar</name>
    <name type="synonym">Populus balsamifera subsp. trichocarpa</name>
    <dbReference type="NCBI Taxonomy" id="3694"/>
    <lineage>
        <taxon>Eukaryota</taxon>
        <taxon>Viridiplantae</taxon>
        <taxon>Streptophyta</taxon>
        <taxon>Embryophyta</taxon>
        <taxon>Tracheophyta</taxon>
        <taxon>Spermatophyta</taxon>
        <taxon>Magnoliopsida</taxon>
        <taxon>eudicotyledons</taxon>
        <taxon>Gunneridae</taxon>
        <taxon>Pentapetalae</taxon>
        <taxon>rosids</taxon>
        <taxon>fabids</taxon>
        <taxon>Malpighiales</taxon>
        <taxon>Salicaceae</taxon>
        <taxon>Saliceae</taxon>
        <taxon>Populus</taxon>
    </lineage>
</organism>
<dbReference type="Proteomes" id="UP000006729">
    <property type="component" value="Chromosome 10"/>
</dbReference>
<dbReference type="InParanoid" id="A0A3N7GE07"/>
<accession>A0A3N7GE07</accession>
<reference evidence="2 3" key="1">
    <citation type="journal article" date="2006" name="Science">
        <title>The genome of black cottonwood, Populus trichocarpa (Torr. &amp; Gray).</title>
        <authorList>
            <person name="Tuskan G.A."/>
            <person name="Difazio S."/>
            <person name="Jansson S."/>
            <person name="Bohlmann J."/>
            <person name="Grigoriev I."/>
            <person name="Hellsten U."/>
            <person name="Putnam N."/>
            <person name="Ralph S."/>
            <person name="Rombauts S."/>
            <person name="Salamov A."/>
            <person name="Schein J."/>
            <person name="Sterck L."/>
            <person name="Aerts A."/>
            <person name="Bhalerao R.R."/>
            <person name="Bhalerao R.P."/>
            <person name="Blaudez D."/>
            <person name="Boerjan W."/>
            <person name="Brun A."/>
            <person name="Brunner A."/>
            <person name="Busov V."/>
            <person name="Campbell M."/>
            <person name="Carlson J."/>
            <person name="Chalot M."/>
            <person name="Chapman J."/>
            <person name="Chen G.L."/>
            <person name="Cooper D."/>
            <person name="Coutinho P.M."/>
            <person name="Couturier J."/>
            <person name="Covert S."/>
            <person name="Cronk Q."/>
            <person name="Cunningham R."/>
            <person name="Davis J."/>
            <person name="Degroeve S."/>
            <person name="Dejardin A."/>
            <person name="Depamphilis C."/>
            <person name="Detter J."/>
            <person name="Dirks B."/>
            <person name="Dubchak I."/>
            <person name="Duplessis S."/>
            <person name="Ehlting J."/>
            <person name="Ellis B."/>
            <person name="Gendler K."/>
            <person name="Goodstein D."/>
            <person name="Gribskov M."/>
            <person name="Grimwood J."/>
            <person name="Groover A."/>
            <person name="Gunter L."/>
            <person name="Hamberger B."/>
            <person name="Heinze B."/>
            <person name="Helariutta Y."/>
            <person name="Henrissat B."/>
            <person name="Holligan D."/>
            <person name="Holt R."/>
            <person name="Huang W."/>
            <person name="Islam-Faridi N."/>
            <person name="Jones S."/>
            <person name="Jones-Rhoades M."/>
            <person name="Jorgensen R."/>
            <person name="Joshi C."/>
            <person name="Kangasjarvi J."/>
            <person name="Karlsson J."/>
            <person name="Kelleher C."/>
            <person name="Kirkpatrick R."/>
            <person name="Kirst M."/>
            <person name="Kohler A."/>
            <person name="Kalluri U."/>
            <person name="Larimer F."/>
            <person name="Leebens-Mack J."/>
            <person name="Leple J.C."/>
            <person name="Locascio P."/>
            <person name="Lou Y."/>
            <person name="Lucas S."/>
            <person name="Martin F."/>
            <person name="Montanini B."/>
            <person name="Napoli C."/>
            <person name="Nelson D.R."/>
            <person name="Nelson C."/>
            <person name="Nieminen K."/>
            <person name="Nilsson O."/>
            <person name="Pereda V."/>
            <person name="Peter G."/>
            <person name="Philippe R."/>
            <person name="Pilate G."/>
            <person name="Poliakov A."/>
            <person name="Razumovskaya J."/>
            <person name="Richardson P."/>
            <person name="Rinaldi C."/>
            <person name="Ritland K."/>
            <person name="Rouze P."/>
            <person name="Ryaboy D."/>
            <person name="Schmutz J."/>
            <person name="Schrader J."/>
            <person name="Segerman B."/>
            <person name="Shin H."/>
            <person name="Siddiqui A."/>
            <person name="Sterky F."/>
            <person name="Terry A."/>
            <person name="Tsai C.J."/>
            <person name="Uberbacher E."/>
            <person name="Unneberg P."/>
            <person name="Vahala J."/>
            <person name="Wall K."/>
            <person name="Wessler S."/>
            <person name="Yang G."/>
            <person name="Yin T."/>
            <person name="Douglas C."/>
            <person name="Marra M."/>
            <person name="Sandberg G."/>
            <person name="Van de Peer Y."/>
            <person name="Rokhsar D."/>
        </authorList>
    </citation>
    <scope>NUCLEOTIDE SEQUENCE [LARGE SCALE GENOMIC DNA]</scope>
    <source>
        <strain evidence="3">cv. Nisqually</strain>
        <strain evidence="2">Nisqually-1</strain>
    </source>
</reference>
<evidence type="ECO:0000313" key="1">
    <source>
        <dbReference type="EMBL" id="RQO96410.1"/>
    </source>
</evidence>
<dbReference type="EMBL" id="CM009299">
    <property type="protein sequence ID" value="RQO96410.1"/>
    <property type="molecule type" value="Genomic_DNA"/>
</dbReference>
<evidence type="ECO:0000313" key="3">
    <source>
        <dbReference type="Proteomes" id="UP000006729"/>
    </source>
</evidence>
<name>A0A3N7GE07_POPTR</name>
<keyword evidence="3" id="KW-1185">Reference proteome</keyword>
<evidence type="ECO:0000313" key="2">
    <source>
        <dbReference type="EMBL" id="RQO96411.1"/>
    </source>
</evidence>